<keyword evidence="4 7" id="KW-0812">Transmembrane</keyword>
<dbReference type="SUPFAM" id="SSF161098">
    <property type="entry name" value="MetI-like"/>
    <property type="match status" value="1"/>
</dbReference>
<evidence type="ECO:0000256" key="3">
    <source>
        <dbReference type="ARBA" id="ARBA00022475"/>
    </source>
</evidence>
<protein>
    <submittedName>
        <fullName evidence="9">Binding-protein-dependent transport systems inner membrane component</fullName>
    </submittedName>
</protein>
<dbReference type="PANTHER" id="PTHR30193">
    <property type="entry name" value="ABC TRANSPORTER PERMEASE PROTEIN"/>
    <property type="match status" value="1"/>
</dbReference>
<dbReference type="GO" id="GO:0055085">
    <property type="term" value="P:transmembrane transport"/>
    <property type="evidence" value="ECO:0007669"/>
    <property type="project" value="InterPro"/>
</dbReference>
<evidence type="ECO:0000313" key="9">
    <source>
        <dbReference type="EMBL" id="GAK61046.1"/>
    </source>
</evidence>
<proteinExistence type="inferred from homology"/>
<evidence type="ECO:0000256" key="2">
    <source>
        <dbReference type="ARBA" id="ARBA00022448"/>
    </source>
</evidence>
<gene>
    <name evidence="9" type="ORF">U27_00944</name>
</gene>
<dbReference type="HOGENOM" id="CLU_016047_0_3_0"/>
<feature type="transmembrane region" description="Helical" evidence="7">
    <location>
        <begin position="31"/>
        <end position="54"/>
    </location>
</feature>
<evidence type="ECO:0000256" key="5">
    <source>
        <dbReference type="ARBA" id="ARBA00022989"/>
    </source>
</evidence>
<comment type="subcellular location">
    <subcellularLocation>
        <location evidence="1 7">Cell membrane</location>
        <topology evidence="1 7">Multi-pass membrane protein</topology>
    </subcellularLocation>
</comment>
<dbReference type="Gene3D" id="1.10.3720.10">
    <property type="entry name" value="MetI-like"/>
    <property type="match status" value="1"/>
</dbReference>
<keyword evidence="10" id="KW-1185">Reference proteome</keyword>
<feature type="transmembrane region" description="Helical" evidence="7">
    <location>
        <begin position="232"/>
        <end position="252"/>
    </location>
</feature>
<evidence type="ECO:0000256" key="6">
    <source>
        <dbReference type="ARBA" id="ARBA00023136"/>
    </source>
</evidence>
<feature type="domain" description="ABC transmembrane type-1" evidence="8">
    <location>
        <begin position="91"/>
        <end position="305"/>
    </location>
</feature>
<dbReference type="InterPro" id="IPR035906">
    <property type="entry name" value="MetI-like_sf"/>
</dbReference>
<dbReference type="GO" id="GO:0005886">
    <property type="term" value="C:plasma membrane"/>
    <property type="evidence" value="ECO:0007669"/>
    <property type="project" value="UniProtKB-SubCell"/>
</dbReference>
<dbReference type="InterPro" id="IPR000515">
    <property type="entry name" value="MetI-like"/>
</dbReference>
<dbReference type="InterPro" id="IPR051393">
    <property type="entry name" value="ABC_transporter_permease"/>
</dbReference>
<feature type="transmembrane region" description="Helical" evidence="7">
    <location>
        <begin position="284"/>
        <end position="304"/>
    </location>
</feature>
<keyword evidence="5 7" id="KW-1133">Transmembrane helix</keyword>
<accession>A0A081C8Z1</accession>
<feature type="transmembrane region" description="Helical" evidence="7">
    <location>
        <begin position="128"/>
        <end position="148"/>
    </location>
</feature>
<dbReference type="STRING" id="1499967.U27_00944"/>
<evidence type="ECO:0000313" key="10">
    <source>
        <dbReference type="Proteomes" id="UP000030661"/>
    </source>
</evidence>
<feature type="transmembrane region" description="Helical" evidence="7">
    <location>
        <begin position="177"/>
        <end position="200"/>
    </location>
</feature>
<keyword evidence="3" id="KW-1003">Cell membrane</keyword>
<dbReference type="PROSITE" id="PS50928">
    <property type="entry name" value="ABC_TM1"/>
    <property type="match status" value="1"/>
</dbReference>
<dbReference type="AlphaFoldDB" id="A0A081C8Z1"/>
<dbReference type="Proteomes" id="UP000030661">
    <property type="component" value="Unassembled WGS sequence"/>
</dbReference>
<dbReference type="eggNOG" id="COG1175">
    <property type="taxonomic scope" value="Bacteria"/>
</dbReference>
<sequence length="314" mass="35374">MIIQPDRFLKICQVSANQLMKPLFKSLQKNAWAYLFMLPACTLIVVFFVFPLGWNLLLSVSEWDLLKNTGRFVGLKNYQVIFQQAVFQKSLVNTSVYTIIVVPLLIGLGMLMALLISQNMRGISLFRAIYFIPWVIPWVAAGLIWRFMYNDIYGVINYLLRSSGLIQQPVQFFNNRWVAIGSVTAMVLWKAAGFSMVILLGGLKGIPEQLYEAASIDGASPRQQFWYITLPLMRPAIATAAILAVNGSYLAFDHFFVMTNGAPANTTETILTWAYKVTFKQFHLGYGAAMSIVLLAITGILAALQIRYFKLLKI</sequence>
<dbReference type="CDD" id="cd06261">
    <property type="entry name" value="TM_PBP2"/>
    <property type="match status" value="1"/>
</dbReference>
<name>A0A081C8Z1_VECG1</name>
<evidence type="ECO:0000256" key="7">
    <source>
        <dbReference type="RuleBase" id="RU363032"/>
    </source>
</evidence>
<feature type="transmembrane region" description="Helical" evidence="7">
    <location>
        <begin position="96"/>
        <end position="116"/>
    </location>
</feature>
<evidence type="ECO:0000259" key="8">
    <source>
        <dbReference type="PROSITE" id="PS50928"/>
    </source>
</evidence>
<dbReference type="EMBL" id="DF820476">
    <property type="protein sequence ID" value="GAK61046.1"/>
    <property type="molecule type" value="Genomic_DNA"/>
</dbReference>
<comment type="similarity">
    <text evidence="7">Belongs to the binding-protein-dependent transport system permease family.</text>
</comment>
<keyword evidence="2 7" id="KW-0813">Transport</keyword>
<reference evidence="9" key="1">
    <citation type="journal article" date="2015" name="PeerJ">
        <title>First genomic representation of candidate bacterial phylum KSB3 points to enhanced environmental sensing as a trigger of wastewater bulking.</title>
        <authorList>
            <person name="Sekiguchi Y."/>
            <person name="Ohashi A."/>
            <person name="Parks D.H."/>
            <person name="Yamauchi T."/>
            <person name="Tyson G.W."/>
            <person name="Hugenholtz P."/>
        </authorList>
    </citation>
    <scope>NUCLEOTIDE SEQUENCE [LARGE SCALE GENOMIC DNA]</scope>
</reference>
<keyword evidence="6 7" id="KW-0472">Membrane</keyword>
<organism evidence="9">
    <name type="scientific">Vecturithrix granuli</name>
    <dbReference type="NCBI Taxonomy" id="1499967"/>
    <lineage>
        <taxon>Bacteria</taxon>
        <taxon>Candidatus Moduliflexota</taxon>
        <taxon>Candidatus Vecturitrichia</taxon>
        <taxon>Candidatus Vecturitrichales</taxon>
        <taxon>Candidatus Vecturitrichaceae</taxon>
        <taxon>Candidatus Vecturithrix</taxon>
    </lineage>
</organism>
<evidence type="ECO:0000256" key="4">
    <source>
        <dbReference type="ARBA" id="ARBA00022692"/>
    </source>
</evidence>
<dbReference type="PANTHER" id="PTHR30193:SF37">
    <property type="entry name" value="INNER MEMBRANE ABC TRANSPORTER PERMEASE PROTEIN YCJO"/>
    <property type="match status" value="1"/>
</dbReference>
<dbReference type="Pfam" id="PF00528">
    <property type="entry name" value="BPD_transp_1"/>
    <property type="match status" value="1"/>
</dbReference>
<evidence type="ECO:0000256" key="1">
    <source>
        <dbReference type="ARBA" id="ARBA00004651"/>
    </source>
</evidence>